<reference evidence="3 4" key="1">
    <citation type="journal article" date="2018" name="Nat. Ecol. Evol.">
        <title>Pezizomycetes genomes reveal the molecular basis of ectomycorrhizal truffle lifestyle.</title>
        <authorList>
            <person name="Murat C."/>
            <person name="Payen T."/>
            <person name="Noel B."/>
            <person name="Kuo A."/>
            <person name="Morin E."/>
            <person name="Chen J."/>
            <person name="Kohler A."/>
            <person name="Krizsan K."/>
            <person name="Balestrini R."/>
            <person name="Da Silva C."/>
            <person name="Montanini B."/>
            <person name="Hainaut M."/>
            <person name="Levati E."/>
            <person name="Barry K.W."/>
            <person name="Belfiori B."/>
            <person name="Cichocki N."/>
            <person name="Clum A."/>
            <person name="Dockter R.B."/>
            <person name="Fauchery L."/>
            <person name="Guy J."/>
            <person name="Iotti M."/>
            <person name="Le Tacon F."/>
            <person name="Lindquist E.A."/>
            <person name="Lipzen A."/>
            <person name="Malagnac F."/>
            <person name="Mello A."/>
            <person name="Molinier V."/>
            <person name="Miyauchi S."/>
            <person name="Poulain J."/>
            <person name="Riccioni C."/>
            <person name="Rubini A."/>
            <person name="Sitrit Y."/>
            <person name="Splivallo R."/>
            <person name="Traeger S."/>
            <person name="Wang M."/>
            <person name="Zifcakova L."/>
            <person name="Wipf D."/>
            <person name="Zambonelli A."/>
            <person name="Paolocci F."/>
            <person name="Nowrousian M."/>
            <person name="Ottonello S."/>
            <person name="Baldrian P."/>
            <person name="Spatafora J.W."/>
            <person name="Henrissat B."/>
            <person name="Nagy L.G."/>
            <person name="Aury J.M."/>
            <person name="Wincker P."/>
            <person name="Grigoriev I.V."/>
            <person name="Bonfante P."/>
            <person name="Martin F.M."/>
        </authorList>
    </citation>
    <scope>NUCLEOTIDE SEQUENCE [LARGE SCALE GENOMIC DNA]</scope>
    <source>
        <strain evidence="3 4">CCBAS932</strain>
    </source>
</reference>
<accession>A0A3N4KCJ3</accession>
<keyword evidence="1" id="KW-0812">Transmembrane</keyword>
<dbReference type="GO" id="GO:0051285">
    <property type="term" value="C:cell cortex of cell tip"/>
    <property type="evidence" value="ECO:0007669"/>
    <property type="project" value="TreeGrafter"/>
</dbReference>
<evidence type="ECO:0000313" key="3">
    <source>
        <dbReference type="EMBL" id="RPB08197.1"/>
    </source>
</evidence>
<dbReference type="PANTHER" id="PTHR28019:SF2">
    <property type="entry name" value="CELL MEMBRANE PROTEIN YLR413W-RELATED"/>
    <property type="match status" value="1"/>
</dbReference>
<feature type="transmembrane region" description="Helical" evidence="1">
    <location>
        <begin position="131"/>
        <end position="152"/>
    </location>
</feature>
<evidence type="ECO:0000313" key="4">
    <source>
        <dbReference type="Proteomes" id="UP000277580"/>
    </source>
</evidence>
<dbReference type="Pfam" id="PF06687">
    <property type="entry name" value="SUR7"/>
    <property type="match status" value="1"/>
</dbReference>
<keyword evidence="2" id="KW-0732">Signal</keyword>
<organism evidence="3 4">
    <name type="scientific">Morchella conica CCBAS932</name>
    <dbReference type="NCBI Taxonomy" id="1392247"/>
    <lineage>
        <taxon>Eukaryota</taxon>
        <taxon>Fungi</taxon>
        <taxon>Dikarya</taxon>
        <taxon>Ascomycota</taxon>
        <taxon>Pezizomycotina</taxon>
        <taxon>Pezizomycetes</taxon>
        <taxon>Pezizales</taxon>
        <taxon>Morchellaceae</taxon>
        <taxon>Morchella</taxon>
    </lineage>
</organism>
<keyword evidence="4" id="KW-1185">Reference proteome</keyword>
<dbReference type="PANTHER" id="PTHR28019">
    <property type="entry name" value="CELL MEMBRANE PROTEIN YLR413W-RELATED"/>
    <property type="match status" value="1"/>
</dbReference>
<dbReference type="InterPro" id="IPR009571">
    <property type="entry name" value="SUR7/Rim9-like_fungi"/>
</dbReference>
<feature type="signal peptide" evidence="2">
    <location>
        <begin position="1"/>
        <end position="18"/>
    </location>
</feature>
<evidence type="ECO:0000256" key="1">
    <source>
        <dbReference type="SAM" id="Phobius"/>
    </source>
</evidence>
<dbReference type="AlphaFoldDB" id="A0A3N4KCJ3"/>
<dbReference type="GO" id="GO:0031505">
    <property type="term" value="P:fungal-type cell wall organization"/>
    <property type="evidence" value="ECO:0007669"/>
    <property type="project" value="TreeGrafter"/>
</dbReference>
<feature type="non-terminal residue" evidence="3">
    <location>
        <position position="1"/>
    </location>
</feature>
<dbReference type="InterPro" id="IPR052413">
    <property type="entry name" value="SUR7_domain"/>
</dbReference>
<dbReference type="Proteomes" id="UP000277580">
    <property type="component" value="Unassembled WGS sequence"/>
</dbReference>
<name>A0A3N4KCJ3_9PEZI</name>
<dbReference type="OrthoDB" id="2327445at2759"/>
<feature type="non-terminal residue" evidence="3">
    <location>
        <position position="232"/>
    </location>
</feature>
<proteinExistence type="predicted"/>
<feature type="chain" id="PRO_5018128742" evidence="2">
    <location>
        <begin position="19"/>
        <end position="232"/>
    </location>
</feature>
<dbReference type="EMBL" id="ML119167">
    <property type="protein sequence ID" value="RPB08197.1"/>
    <property type="molecule type" value="Genomic_DNA"/>
</dbReference>
<feature type="transmembrane region" description="Helical" evidence="1">
    <location>
        <begin position="159"/>
        <end position="189"/>
    </location>
</feature>
<dbReference type="FunCoup" id="A0A3N4KCJ3">
    <property type="interactions" value="58"/>
</dbReference>
<dbReference type="STRING" id="1392247.A0A3N4KCJ3"/>
<sequence length="232" mass="25565">TLTAIIFLLLVLLGSIRANRVLGDIYFLRIDASHIIPRSYPKAALVNSIVQTLGLRDFYQVGLWNYCEGYVDKGVTYCAPPRALYSFDPVKILVSQLLAGAEISRLTRPMIVAVPPRIESALTMAHDVSHWMFGCFFVGIAFSAVSFAAGWLNYKSYRILPLLMALITGTAALFTTIAAVIATTLFCVFRRVFEERPDLNISGDLGVKMFVFVWMAVGASAAAFVVSCWVCC</sequence>
<keyword evidence="1" id="KW-0472">Membrane</keyword>
<protein>
    <submittedName>
        <fullName evidence="3">Uncharacterized protein</fullName>
    </submittedName>
</protein>
<keyword evidence="1" id="KW-1133">Transmembrane helix</keyword>
<gene>
    <name evidence="3" type="ORF">P167DRAFT_465260</name>
</gene>
<dbReference type="InParanoid" id="A0A3N4KCJ3"/>
<feature type="transmembrane region" description="Helical" evidence="1">
    <location>
        <begin position="209"/>
        <end position="231"/>
    </location>
</feature>
<dbReference type="GO" id="GO:0005886">
    <property type="term" value="C:plasma membrane"/>
    <property type="evidence" value="ECO:0007669"/>
    <property type="project" value="InterPro"/>
</dbReference>
<evidence type="ECO:0000256" key="2">
    <source>
        <dbReference type="SAM" id="SignalP"/>
    </source>
</evidence>